<dbReference type="AlphaFoldDB" id="A0AAV4Y7V1"/>
<dbReference type="EMBL" id="BPLR01018902">
    <property type="protein sequence ID" value="GIZ03098.1"/>
    <property type="molecule type" value="Genomic_DNA"/>
</dbReference>
<accession>A0AAV4Y7V1</accession>
<evidence type="ECO:0000313" key="2">
    <source>
        <dbReference type="Proteomes" id="UP001054945"/>
    </source>
</evidence>
<keyword evidence="2" id="KW-1185">Reference proteome</keyword>
<proteinExistence type="predicted"/>
<sequence>MESEIPHCCCQNLFLSALLGTCYPPKEASINLLTLTTAGVATVILLFQPPPPGVGGAEKIFQQNQMFATRVATTTTPAPDVRRGRKNISGRTRCPRQVEKKRAFIPPFKNFLFCECWRRLNSGPKWRKPARCWLVGGGNSDDKESSRGDWGKVLFHRAFERLHSVLEKKGGKCLSFVKVPRLKAGTA</sequence>
<organism evidence="1 2">
    <name type="scientific">Caerostris extrusa</name>
    <name type="common">Bark spider</name>
    <name type="synonym">Caerostris bankana</name>
    <dbReference type="NCBI Taxonomy" id="172846"/>
    <lineage>
        <taxon>Eukaryota</taxon>
        <taxon>Metazoa</taxon>
        <taxon>Ecdysozoa</taxon>
        <taxon>Arthropoda</taxon>
        <taxon>Chelicerata</taxon>
        <taxon>Arachnida</taxon>
        <taxon>Araneae</taxon>
        <taxon>Araneomorphae</taxon>
        <taxon>Entelegynae</taxon>
        <taxon>Araneoidea</taxon>
        <taxon>Araneidae</taxon>
        <taxon>Caerostris</taxon>
    </lineage>
</organism>
<gene>
    <name evidence="1" type="ORF">CEXT_267231</name>
</gene>
<reference evidence="1 2" key="1">
    <citation type="submission" date="2021-06" db="EMBL/GenBank/DDBJ databases">
        <title>Caerostris extrusa draft genome.</title>
        <authorList>
            <person name="Kono N."/>
            <person name="Arakawa K."/>
        </authorList>
    </citation>
    <scope>NUCLEOTIDE SEQUENCE [LARGE SCALE GENOMIC DNA]</scope>
</reference>
<dbReference type="Proteomes" id="UP001054945">
    <property type="component" value="Unassembled WGS sequence"/>
</dbReference>
<comment type="caution">
    <text evidence="1">The sequence shown here is derived from an EMBL/GenBank/DDBJ whole genome shotgun (WGS) entry which is preliminary data.</text>
</comment>
<protein>
    <submittedName>
        <fullName evidence="1">Uncharacterized protein</fullName>
    </submittedName>
</protein>
<evidence type="ECO:0000313" key="1">
    <source>
        <dbReference type="EMBL" id="GIZ03098.1"/>
    </source>
</evidence>
<name>A0AAV4Y7V1_CAEEX</name>